<name>A0A1Q9EFT0_SYMMI</name>
<proteinExistence type="predicted"/>
<dbReference type="Proteomes" id="UP000186817">
    <property type="component" value="Unassembled WGS sequence"/>
</dbReference>
<dbReference type="OMA" id="IVFKWRH"/>
<protein>
    <submittedName>
        <fullName evidence="2">Pathogen-related protein</fullName>
    </submittedName>
</protein>
<comment type="caution">
    <text evidence="2">The sequence shown here is derived from an EMBL/GenBank/DDBJ whole genome shotgun (WGS) entry which is preliminary data.</text>
</comment>
<gene>
    <name evidence="2" type="ORF">AK812_SmicGene10446</name>
</gene>
<dbReference type="PANTHER" id="PTHR31723">
    <property type="entry name" value="PATHOGENESIS-RELATED FAMILY PROTEIN"/>
    <property type="match status" value="1"/>
</dbReference>
<sequence length="303" mass="33690">MFADLHLVDQQEKEYSSCINSTTAFLASGVHLAAKIPTRVGSDTAMASQTKAEDGKLSEESTGKFFGEVIRDYVPDPKASWRSGKPDYLIVNRTFFEYRSLEHEVGSLEAIVSKLIKNWAVEAHHIADVQHWKTMDISKFQGAINGGCPFMAQHMSDFGACNLFLGESRDYNCRVHSFESSQKVFRTAFPMGFAWECLEVFSGPPTVVFKWRHFGKYSGVFTDKAGRRYKGNGQMVSIVGMCIAKVNMELQITGMDVYYNPEELTQRLTTMVDTNWRALSEDPGDAGSTQGGGCSKNSSCVLS</sequence>
<keyword evidence="3" id="KW-1185">Reference proteome</keyword>
<accession>A0A1Q9EFT0</accession>
<evidence type="ECO:0000313" key="2">
    <source>
        <dbReference type="EMBL" id="OLQ06283.1"/>
    </source>
</evidence>
<dbReference type="PANTHER" id="PTHR31723:SF10">
    <property type="entry name" value="PATHOGEN-RELATED PROTEIN"/>
    <property type="match status" value="1"/>
</dbReference>
<evidence type="ECO:0000256" key="1">
    <source>
        <dbReference type="SAM" id="MobiDB-lite"/>
    </source>
</evidence>
<dbReference type="OrthoDB" id="65445at2759"/>
<dbReference type="SUPFAM" id="SSF54427">
    <property type="entry name" value="NTF2-like"/>
    <property type="match status" value="1"/>
</dbReference>
<evidence type="ECO:0000313" key="3">
    <source>
        <dbReference type="Proteomes" id="UP000186817"/>
    </source>
</evidence>
<dbReference type="InterPro" id="IPR032710">
    <property type="entry name" value="NTF2-like_dom_sf"/>
</dbReference>
<dbReference type="EMBL" id="LSRX01000164">
    <property type="protein sequence ID" value="OLQ06283.1"/>
    <property type="molecule type" value="Genomic_DNA"/>
</dbReference>
<dbReference type="AlphaFoldDB" id="A0A1Q9EFT0"/>
<organism evidence="2 3">
    <name type="scientific">Symbiodinium microadriaticum</name>
    <name type="common">Dinoflagellate</name>
    <name type="synonym">Zooxanthella microadriatica</name>
    <dbReference type="NCBI Taxonomy" id="2951"/>
    <lineage>
        <taxon>Eukaryota</taxon>
        <taxon>Sar</taxon>
        <taxon>Alveolata</taxon>
        <taxon>Dinophyceae</taxon>
        <taxon>Suessiales</taxon>
        <taxon>Symbiodiniaceae</taxon>
        <taxon>Symbiodinium</taxon>
    </lineage>
</organism>
<feature type="region of interest" description="Disordered" evidence="1">
    <location>
        <begin position="279"/>
        <end position="303"/>
    </location>
</feature>
<dbReference type="InterPro" id="IPR053218">
    <property type="entry name" value="Pathogen-related_defense"/>
</dbReference>
<reference evidence="2 3" key="1">
    <citation type="submission" date="2016-02" db="EMBL/GenBank/DDBJ databases">
        <title>Genome analysis of coral dinoflagellate symbionts highlights evolutionary adaptations to a symbiotic lifestyle.</title>
        <authorList>
            <person name="Aranda M."/>
            <person name="Li Y."/>
            <person name="Liew Y.J."/>
            <person name="Baumgarten S."/>
            <person name="Simakov O."/>
            <person name="Wilson M."/>
            <person name="Piel J."/>
            <person name="Ashoor H."/>
            <person name="Bougouffa S."/>
            <person name="Bajic V.B."/>
            <person name="Ryu T."/>
            <person name="Ravasi T."/>
            <person name="Bayer T."/>
            <person name="Micklem G."/>
            <person name="Kim H."/>
            <person name="Bhak J."/>
            <person name="Lajeunesse T.C."/>
            <person name="Voolstra C.R."/>
        </authorList>
    </citation>
    <scope>NUCLEOTIDE SEQUENCE [LARGE SCALE GENOMIC DNA]</scope>
    <source>
        <strain evidence="2 3">CCMP2467</strain>
    </source>
</reference>